<keyword evidence="3" id="KW-0408">Iron</keyword>
<evidence type="ECO:0000256" key="1">
    <source>
        <dbReference type="ARBA" id="ARBA00022723"/>
    </source>
</evidence>
<gene>
    <name evidence="6" type="ORF">F945_00273</name>
</gene>
<dbReference type="HOGENOM" id="CLU_070320_0_0_6"/>
<sequence length="271" mass="31222">MNKVSSYNHQTHKKQTLIQITDTHLMADPNAVFLGHSPEQTFHAVMQDIQQRYPDANALLHTGDLAQESVESTYQRYQDYVASTRYPCFQIPGNHDNLELFPFSTALPQPGVIDLDPWAVILLNSAVKNHIDGFIQSEQLYLLEQQLMQLEDKFVVIACHHHPIDMYSQWIDQHKLKNALELKKILQRFNNIKVVLCGHVHQDSVNMWNQIAFFSTPSTCVQFKPRQQEFTLDQIAPGYRCLSLNPDGSFTTQVHRIDYELPTIDPTICGY</sequence>
<dbReference type="RefSeq" id="WP_016654723.1">
    <property type="nucleotide sequence ID" value="NZ_KE340348.1"/>
</dbReference>
<evidence type="ECO:0000256" key="4">
    <source>
        <dbReference type="ARBA" id="ARBA00025742"/>
    </source>
</evidence>
<dbReference type="PANTHER" id="PTHR42988">
    <property type="entry name" value="PHOSPHOHYDROLASE"/>
    <property type="match status" value="1"/>
</dbReference>
<dbReference type="EMBL" id="ATGI01000002">
    <property type="protein sequence ID" value="EPF81639.1"/>
    <property type="molecule type" value="Genomic_DNA"/>
</dbReference>
<reference evidence="6 7" key="1">
    <citation type="submission" date="2013-06" db="EMBL/GenBank/DDBJ databases">
        <title>The Genome Sequence of Acinetobacter rudis CIP 110305.</title>
        <authorList>
            <consortium name="The Broad Institute Genome Sequencing Platform"/>
            <consortium name="The Broad Institute Genome Sequencing Center for Infectious Disease"/>
            <person name="Cerqueira G."/>
            <person name="Feldgarden M."/>
            <person name="Courvalin P."/>
            <person name="Perichon B."/>
            <person name="Grillot-Courvalin C."/>
            <person name="Clermont D."/>
            <person name="Rocha E."/>
            <person name="Yoon E.-J."/>
            <person name="Nemec A."/>
            <person name="Young S.K."/>
            <person name="Zeng Q."/>
            <person name="Gargeya S."/>
            <person name="Fitzgerald M."/>
            <person name="Abouelleil A."/>
            <person name="Alvarado L."/>
            <person name="Berlin A.M."/>
            <person name="Chapman S.B."/>
            <person name="Dewar J."/>
            <person name="Goldberg J."/>
            <person name="Griggs A."/>
            <person name="Gujja S."/>
            <person name="Hansen M."/>
            <person name="Howarth C."/>
            <person name="Imamovic A."/>
            <person name="Larimer J."/>
            <person name="McCowan C."/>
            <person name="Murphy C."/>
            <person name="Pearson M."/>
            <person name="Priest M."/>
            <person name="Roberts A."/>
            <person name="Saif S."/>
            <person name="Shea T."/>
            <person name="Sykes S."/>
            <person name="Wortman J."/>
            <person name="Nusbaum C."/>
            <person name="Birren B."/>
        </authorList>
    </citation>
    <scope>NUCLEOTIDE SEQUENCE [LARGE SCALE GENOMIC DNA]</scope>
    <source>
        <strain evidence="6 7">CIP 110305</strain>
    </source>
</reference>
<dbReference type="PANTHER" id="PTHR42988:SF2">
    <property type="entry name" value="CYCLIC NUCLEOTIDE PHOSPHODIESTERASE CBUA0032-RELATED"/>
    <property type="match status" value="1"/>
</dbReference>
<dbReference type="GO" id="GO:0004112">
    <property type="term" value="F:cyclic-nucleotide phosphodiesterase activity"/>
    <property type="evidence" value="ECO:0007669"/>
    <property type="project" value="InterPro"/>
</dbReference>
<dbReference type="PATRIC" id="fig|421052.3.peg.273"/>
<organism evidence="6 7">
    <name type="scientific">Acinetobacter rudis CIP 110305</name>
    <dbReference type="NCBI Taxonomy" id="421052"/>
    <lineage>
        <taxon>Bacteria</taxon>
        <taxon>Pseudomonadati</taxon>
        <taxon>Pseudomonadota</taxon>
        <taxon>Gammaproteobacteria</taxon>
        <taxon>Moraxellales</taxon>
        <taxon>Moraxellaceae</taxon>
        <taxon>Acinetobacter</taxon>
    </lineage>
</organism>
<dbReference type="eggNOG" id="COG1409">
    <property type="taxonomic scope" value="Bacteria"/>
</dbReference>
<dbReference type="Gene3D" id="3.60.21.10">
    <property type="match status" value="1"/>
</dbReference>
<keyword evidence="7" id="KW-1185">Reference proteome</keyword>
<comment type="similarity">
    <text evidence="4">Belongs to the cyclic nucleotide phosphodiesterase class-III family.</text>
</comment>
<dbReference type="Pfam" id="PF00149">
    <property type="entry name" value="Metallophos"/>
    <property type="match status" value="1"/>
</dbReference>
<keyword evidence="2" id="KW-0378">Hydrolase</keyword>
<dbReference type="STRING" id="632955.GCA_000829675_00826"/>
<evidence type="ECO:0000313" key="7">
    <source>
        <dbReference type="Proteomes" id="UP000014568"/>
    </source>
</evidence>
<dbReference type="SUPFAM" id="SSF56300">
    <property type="entry name" value="Metallo-dependent phosphatases"/>
    <property type="match status" value="1"/>
</dbReference>
<dbReference type="InterPro" id="IPR050884">
    <property type="entry name" value="CNP_phosphodiesterase-III"/>
</dbReference>
<evidence type="ECO:0000256" key="3">
    <source>
        <dbReference type="ARBA" id="ARBA00023004"/>
    </source>
</evidence>
<name>S3P5E9_9GAMM</name>
<dbReference type="CDD" id="cd07402">
    <property type="entry name" value="MPP_GpdQ"/>
    <property type="match status" value="1"/>
</dbReference>
<evidence type="ECO:0000313" key="6">
    <source>
        <dbReference type="EMBL" id="EPF81639.1"/>
    </source>
</evidence>
<dbReference type="NCBIfam" id="NF008359">
    <property type="entry name" value="PRK11148.1"/>
    <property type="match status" value="1"/>
</dbReference>
<evidence type="ECO:0000256" key="2">
    <source>
        <dbReference type="ARBA" id="ARBA00022801"/>
    </source>
</evidence>
<protein>
    <submittedName>
        <fullName evidence="6">Icc protein</fullName>
    </submittedName>
</protein>
<dbReference type="InterPro" id="IPR029052">
    <property type="entry name" value="Metallo-depent_PP-like"/>
</dbReference>
<dbReference type="InterPro" id="IPR026575">
    <property type="entry name" value="GpdQ/CpdA-like"/>
</dbReference>
<accession>S3P5E9</accession>
<proteinExistence type="inferred from homology"/>
<feature type="domain" description="Calcineurin-like phosphoesterase" evidence="5">
    <location>
        <begin position="17"/>
        <end position="202"/>
    </location>
</feature>
<comment type="caution">
    <text evidence="6">The sequence shown here is derived from an EMBL/GenBank/DDBJ whole genome shotgun (WGS) entry which is preliminary data.</text>
</comment>
<dbReference type="GO" id="GO:0046872">
    <property type="term" value="F:metal ion binding"/>
    <property type="evidence" value="ECO:0007669"/>
    <property type="project" value="UniProtKB-KW"/>
</dbReference>
<dbReference type="InterPro" id="IPR004843">
    <property type="entry name" value="Calcineurin-like_PHP"/>
</dbReference>
<dbReference type="Proteomes" id="UP000014568">
    <property type="component" value="Unassembled WGS sequence"/>
</dbReference>
<evidence type="ECO:0000259" key="5">
    <source>
        <dbReference type="Pfam" id="PF00149"/>
    </source>
</evidence>
<dbReference type="AlphaFoldDB" id="S3P5E9"/>
<keyword evidence="1" id="KW-0479">Metal-binding</keyword>